<evidence type="ECO:0000313" key="1">
    <source>
        <dbReference type="EMBL" id="PIZ39451.1"/>
    </source>
</evidence>
<evidence type="ECO:0000313" key="2">
    <source>
        <dbReference type="Proteomes" id="UP000230956"/>
    </source>
</evidence>
<comment type="caution">
    <text evidence="1">The sequence shown here is derived from an EMBL/GenBank/DDBJ whole genome shotgun (WGS) entry which is preliminary data.</text>
</comment>
<dbReference type="AlphaFoldDB" id="A0A2M7T8E1"/>
<gene>
    <name evidence="1" type="ORF">COY37_04980</name>
</gene>
<dbReference type="EMBL" id="PFNG01000120">
    <property type="protein sequence ID" value="PIZ39451.1"/>
    <property type="molecule type" value="Genomic_DNA"/>
</dbReference>
<sequence>MYTILCTKEDMRLVRIGDKLVDRDRLSNIITEILHRRAVGATQQEVALSMGVERSFVSHLEGLAEVRRGNRIAVIGFPIANKDDIENVAQDFAVDFVYILSEAERKEYVGRKSSAEIFNELLDILASLKDYDVVIFLASDKRIATMEKILDREIIGVPIGNSPIRRDRKVDPKMLYDVLTNVTEGKEPGDEAYSKRKFRIFKKKPQGRG</sequence>
<organism evidence="1 2">
    <name type="scientific">Candidatus Aquicultor secundus</name>
    <dbReference type="NCBI Taxonomy" id="1973895"/>
    <lineage>
        <taxon>Bacteria</taxon>
        <taxon>Bacillati</taxon>
        <taxon>Actinomycetota</taxon>
        <taxon>Candidatus Aquicultoria</taxon>
        <taxon>Candidatus Aquicultorales</taxon>
        <taxon>Candidatus Aquicultoraceae</taxon>
        <taxon>Candidatus Aquicultor</taxon>
    </lineage>
</organism>
<dbReference type="Proteomes" id="UP000230956">
    <property type="component" value="Unassembled WGS sequence"/>
</dbReference>
<accession>A0A2M7T8E1</accession>
<protein>
    <submittedName>
        <fullName evidence="1">Transcriptional regulator</fullName>
    </submittedName>
</protein>
<reference evidence="2" key="1">
    <citation type="submission" date="2017-09" db="EMBL/GenBank/DDBJ databases">
        <title>Depth-based differentiation of microbial function through sediment-hosted aquifers and enrichment of novel symbionts in the deep terrestrial subsurface.</title>
        <authorList>
            <person name="Probst A.J."/>
            <person name="Ladd B."/>
            <person name="Jarett J.K."/>
            <person name="Geller-Mcgrath D.E."/>
            <person name="Sieber C.M.K."/>
            <person name="Emerson J.B."/>
            <person name="Anantharaman K."/>
            <person name="Thomas B.C."/>
            <person name="Malmstrom R."/>
            <person name="Stieglmeier M."/>
            <person name="Klingl A."/>
            <person name="Woyke T."/>
            <person name="Ryan C.M."/>
            <person name="Banfield J.F."/>
        </authorList>
    </citation>
    <scope>NUCLEOTIDE SEQUENCE [LARGE SCALE GENOMIC DNA]</scope>
</reference>
<name>A0A2M7T8E1_9ACTN</name>
<proteinExistence type="predicted"/>